<evidence type="ECO:0000256" key="9">
    <source>
        <dbReference type="PROSITE-ProRule" id="PRU10141"/>
    </source>
</evidence>
<keyword evidence="5 12" id="KW-0418">Kinase</keyword>
<evidence type="ECO:0000256" key="5">
    <source>
        <dbReference type="ARBA" id="ARBA00022777"/>
    </source>
</evidence>
<keyword evidence="13" id="KW-1185">Reference proteome</keyword>
<dbReference type="CDD" id="cd14014">
    <property type="entry name" value="STKc_PknB_like"/>
    <property type="match status" value="1"/>
</dbReference>
<evidence type="ECO:0000313" key="11">
    <source>
        <dbReference type="EMBL" id="VEP14272.1"/>
    </source>
</evidence>
<dbReference type="GO" id="GO:0004674">
    <property type="term" value="F:protein serine/threonine kinase activity"/>
    <property type="evidence" value="ECO:0007669"/>
    <property type="project" value="UniProtKB-KW"/>
</dbReference>
<comment type="catalytic activity">
    <reaction evidence="8">
        <text>L-seryl-[protein] + ATP = O-phospho-L-seryl-[protein] + ADP + H(+)</text>
        <dbReference type="Rhea" id="RHEA:17989"/>
        <dbReference type="Rhea" id="RHEA-COMP:9863"/>
        <dbReference type="Rhea" id="RHEA-COMP:11604"/>
        <dbReference type="ChEBI" id="CHEBI:15378"/>
        <dbReference type="ChEBI" id="CHEBI:29999"/>
        <dbReference type="ChEBI" id="CHEBI:30616"/>
        <dbReference type="ChEBI" id="CHEBI:83421"/>
        <dbReference type="ChEBI" id="CHEBI:456216"/>
        <dbReference type="EC" id="2.7.11.1"/>
    </reaction>
</comment>
<dbReference type="Pfam" id="PF00069">
    <property type="entry name" value="Pkinase"/>
    <property type="match status" value="1"/>
</dbReference>
<comment type="catalytic activity">
    <reaction evidence="7">
        <text>L-threonyl-[protein] + ATP = O-phospho-L-threonyl-[protein] + ADP + H(+)</text>
        <dbReference type="Rhea" id="RHEA:46608"/>
        <dbReference type="Rhea" id="RHEA-COMP:11060"/>
        <dbReference type="Rhea" id="RHEA-COMP:11605"/>
        <dbReference type="ChEBI" id="CHEBI:15378"/>
        <dbReference type="ChEBI" id="CHEBI:30013"/>
        <dbReference type="ChEBI" id="CHEBI:30616"/>
        <dbReference type="ChEBI" id="CHEBI:61977"/>
        <dbReference type="ChEBI" id="CHEBI:456216"/>
        <dbReference type="EC" id="2.7.11.1"/>
    </reaction>
</comment>
<dbReference type="InterPro" id="IPR017441">
    <property type="entry name" value="Protein_kinase_ATP_BS"/>
</dbReference>
<dbReference type="EC" id="2.7.11.1" evidence="1"/>
<keyword evidence="3 12" id="KW-0808">Transferase</keyword>
<dbReference type="GO" id="GO:0005524">
    <property type="term" value="F:ATP binding"/>
    <property type="evidence" value="ECO:0007669"/>
    <property type="project" value="UniProtKB-UniRule"/>
</dbReference>
<dbReference type="PANTHER" id="PTHR24363">
    <property type="entry name" value="SERINE/THREONINE PROTEIN KINASE"/>
    <property type="match status" value="1"/>
</dbReference>
<accession>A0A563VT44</accession>
<evidence type="ECO:0000256" key="3">
    <source>
        <dbReference type="ARBA" id="ARBA00022679"/>
    </source>
</evidence>
<dbReference type="SUPFAM" id="SSF56112">
    <property type="entry name" value="Protein kinase-like (PK-like)"/>
    <property type="match status" value="1"/>
</dbReference>
<dbReference type="PROSITE" id="PS00109">
    <property type="entry name" value="PROTEIN_KINASE_TYR"/>
    <property type="match status" value="1"/>
</dbReference>
<dbReference type="PROSITE" id="PS50011">
    <property type="entry name" value="PROTEIN_KINASE_DOM"/>
    <property type="match status" value="1"/>
</dbReference>
<dbReference type="InterPro" id="IPR000719">
    <property type="entry name" value="Prot_kinase_dom"/>
</dbReference>
<protein>
    <recommendedName>
        <fullName evidence="1">non-specific serine/threonine protein kinase</fullName>
        <ecNumber evidence="1">2.7.11.1</ecNumber>
    </recommendedName>
</protein>
<evidence type="ECO:0000256" key="1">
    <source>
        <dbReference type="ARBA" id="ARBA00012513"/>
    </source>
</evidence>
<evidence type="ECO:0000256" key="8">
    <source>
        <dbReference type="ARBA" id="ARBA00048679"/>
    </source>
</evidence>
<evidence type="ECO:0000256" key="7">
    <source>
        <dbReference type="ARBA" id="ARBA00047899"/>
    </source>
</evidence>
<dbReference type="Proteomes" id="UP000320055">
    <property type="component" value="Unassembled WGS sequence"/>
</dbReference>
<evidence type="ECO:0000259" key="10">
    <source>
        <dbReference type="PROSITE" id="PS50011"/>
    </source>
</evidence>
<keyword evidence="6 9" id="KW-0067">ATP-binding</keyword>
<evidence type="ECO:0000256" key="2">
    <source>
        <dbReference type="ARBA" id="ARBA00022527"/>
    </source>
</evidence>
<dbReference type="InterPro" id="IPR008266">
    <property type="entry name" value="Tyr_kinase_AS"/>
</dbReference>
<dbReference type="PROSITE" id="PS00107">
    <property type="entry name" value="PROTEIN_KINASE_ATP"/>
    <property type="match status" value="1"/>
</dbReference>
<sequence length="267" mass="30295">MRYQEQLTTMNTELNSGDVLKSHYRILHQLGHGGFGRTYLAEDINRFNERCVLKEFAPRLQGTFALSKAQELFEREAGILYRLQHPQIPKFRELFRYKYQDKGRLFLVQDYVEGQTYHALCRDLAQEGMKFSEVGIKHLLKQILPVLQYIHAMGVIHCDISPDNIILRSADRLPMLIDFGSIKAVENKAQSQLMGAIFTTDSLSLIGTAIGKIGYAPPEQIERGIVFAHSDLYALAATAVVLLTGKKPQRLIETNYKIVKVSVANIL</sequence>
<gene>
    <name evidence="11" type="ORF">H1P_2520009</name>
    <name evidence="12" type="ORF">H1P_2640009</name>
</gene>
<dbReference type="SMART" id="SM00220">
    <property type="entry name" value="S_TKc"/>
    <property type="match status" value="1"/>
</dbReference>
<evidence type="ECO:0000313" key="12">
    <source>
        <dbReference type="EMBL" id="VEP14439.1"/>
    </source>
</evidence>
<dbReference type="Gene3D" id="1.10.510.10">
    <property type="entry name" value="Transferase(Phosphotransferase) domain 1"/>
    <property type="match status" value="1"/>
</dbReference>
<proteinExistence type="predicted"/>
<evidence type="ECO:0000256" key="4">
    <source>
        <dbReference type="ARBA" id="ARBA00022741"/>
    </source>
</evidence>
<evidence type="ECO:0000313" key="13">
    <source>
        <dbReference type="Proteomes" id="UP000320055"/>
    </source>
</evidence>
<keyword evidence="4 9" id="KW-0547">Nucleotide-binding</keyword>
<dbReference type="InterPro" id="IPR011009">
    <property type="entry name" value="Kinase-like_dom_sf"/>
</dbReference>
<feature type="domain" description="Protein kinase" evidence="10">
    <location>
        <begin position="24"/>
        <end position="267"/>
    </location>
</feature>
<feature type="binding site" evidence="9">
    <location>
        <position position="54"/>
    </location>
    <ligand>
        <name>ATP</name>
        <dbReference type="ChEBI" id="CHEBI:30616"/>
    </ligand>
</feature>
<dbReference type="PANTHER" id="PTHR24363:SF0">
    <property type="entry name" value="SERINE_THREONINE KINASE LIKE DOMAIN CONTAINING 1"/>
    <property type="match status" value="1"/>
</dbReference>
<keyword evidence="2" id="KW-0723">Serine/threonine-protein kinase</keyword>
<dbReference type="AlphaFoldDB" id="A0A563VT44"/>
<dbReference type="EMBL" id="CAACVJ010000171">
    <property type="protein sequence ID" value="VEP14272.1"/>
    <property type="molecule type" value="Genomic_DNA"/>
</dbReference>
<reference evidence="12 13" key="1">
    <citation type="submission" date="2019-01" db="EMBL/GenBank/DDBJ databases">
        <authorList>
            <person name="Brito A."/>
        </authorList>
    </citation>
    <scope>NUCLEOTIDE SEQUENCE [LARGE SCALE GENOMIC DNA]</scope>
    <source>
        <strain evidence="12">1</strain>
    </source>
</reference>
<evidence type="ECO:0000256" key="6">
    <source>
        <dbReference type="ARBA" id="ARBA00022840"/>
    </source>
</evidence>
<name>A0A563VT44_9CYAN</name>
<organism evidence="12 13">
    <name type="scientific">Hyella patelloides LEGE 07179</name>
    <dbReference type="NCBI Taxonomy" id="945734"/>
    <lineage>
        <taxon>Bacteria</taxon>
        <taxon>Bacillati</taxon>
        <taxon>Cyanobacteriota</taxon>
        <taxon>Cyanophyceae</taxon>
        <taxon>Pleurocapsales</taxon>
        <taxon>Hyellaceae</taxon>
        <taxon>Hyella</taxon>
    </lineage>
</organism>
<dbReference type="EMBL" id="CAACVJ010000184">
    <property type="protein sequence ID" value="VEP14439.1"/>
    <property type="molecule type" value="Genomic_DNA"/>
</dbReference>
<dbReference type="Gene3D" id="3.30.200.20">
    <property type="entry name" value="Phosphorylase Kinase, domain 1"/>
    <property type="match status" value="1"/>
</dbReference>